<keyword evidence="1" id="KW-1133">Transmembrane helix</keyword>
<evidence type="ECO:0000313" key="2">
    <source>
        <dbReference type="EMBL" id="QTR55093.1"/>
    </source>
</evidence>
<dbReference type="SUPFAM" id="SSF53955">
    <property type="entry name" value="Lysozyme-like"/>
    <property type="match status" value="1"/>
</dbReference>
<evidence type="ECO:0008006" key="4">
    <source>
        <dbReference type="Google" id="ProtNLM"/>
    </source>
</evidence>
<dbReference type="AlphaFoldDB" id="A0A975FCL8"/>
<accession>A0A975FCL8</accession>
<protein>
    <recommendedName>
        <fullName evidence="4">Lysozyme</fullName>
    </recommendedName>
</protein>
<organism evidence="2 3">
    <name type="scientific">Thiothrix unzii</name>
    <dbReference type="NCBI Taxonomy" id="111769"/>
    <lineage>
        <taxon>Bacteria</taxon>
        <taxon>Pseudomonadati</taxon>
        <taxon>Pseudomonadota</taxon>
        <taxon>Gammaproteobacteria</taxon>
        <taxon>Thiotrichales</taxon>
        <taxon>Thiotrichaceae</taxon>
        <taxon>Thiothrix</taxon>
    </lineage>
</organism>
<reference evidence="2" key="1">
    <citation type="submission" date="2021-04" db="EMBL/GenBank/DDBJ databases">
        <title>Genomics, taxonomy and metabolism of representatives of sulfur bacteria of the genus Thiothrix: Thiothrix fructosivorans QT, Thiothrix unzii A1T and three new species, Thiothrix subterranea sp. nov., Thiothrix litoralis sp. nov. and 'Candidatus Thiothrix anitrata' sp. nov.</title>
        <authorList>
            <person name="Ravin N.V."/>
            <person name="Smolyakov D."/>
            <person name="Rudenko T.S."/>
            <person name="Mardanov A.V."/>
            <person name="Beletsky A.V."/>
            <person name="Markov N.D."/>
            <person name="Fomenkov A.I."/>
            <person name="Roberts R.J."/>
            <person name="Karnachuk O.V."/>
            <person name="Novikov A."/>
            <person name="Grabovich M.Y."/>
        </authorList>
    </citation>
    <scope>NUCLEOTIDE SEQUENCE</scope>
    <source>
        <strain evidence="2">A1</strain>
    </source>
</reference>
<dbReference type="Gene3D" id="1.10.530.10">
    <property type="match status" value="1"/>
</dbReference>
<evidence type="ECO:0000313" key="3">
    <source>
        <dbReference type="Proteomes" id="UP000672009"/>
    </source>
</evidence>
<dbReference type="EMBL" id="CP072793">
    <property type="protein sequence ID" value="QTR55093.1"/>
    <property type="molecule type" value="Genomic_DNA"/>
</dbReference>
<dbReference type="RefSeq" id="WP_210220564.1">
    <property type="nucleotide sequence ID" value="NZ_CP072793.1"/>
</dbReference>
<keyword evidence="1" id="KW-0472">Membrane</keyword>
<dbReference type="Proteomes" id="UP000672009">
    <property type="component" value="Chromosome"/>
</dbReference>
<evidence type="ECO:0000256" key="1">
    <source>
        <dbReference type="SAM" id="Phobius"/>
    </source>
</evidence>
<keyword evidence="3" id="KW-1185">Reference proteome</keyword>
<sequence length="237" mass="26049">MNVLHYQVGSPQAAGFVYRHWLAFSIGILLCLMATGKALHHGHNAPPGTLKKLILDGEAGSRGYNSYNRGSMRCAKSNSAPLNLTNMSIGQIQYYQSLPSCSSQKLLAVGHYQIVPETLDIAVRTLKLPPSTRFTPAVQDRIFAFYLAKEKQPAIDRWVRQGQGLYSASYAIAKEWAIFKAPNGRGVYDGNGNNKARISSVKVTLALRKAREDYLHLIHKGLDEDTAYATALGVKKG</sequence>
<dbReference type="InterPro" id="IPR023346">
    <property type="entry name" value="Lysozyme-like_dom_sf"/>
</dbReference>
<name>A0A975FCL8_9GAMM</name>
<feature type="transmembrane region" description="Helical" evidence="1">
    <location>
        <begin position="20"/>
        <end position="39"/>
    </location>
</feature>
<keyword evidence="1" id="KW-0812">Transmembrane</keyword>
<gene>
    <name evidence="2" type="ORF">J9260_08445</name>
</gene>
<dbReference type="KEGG" id="tun:J9260_08445"/>
<proteinExistence type="predicted"/>